<feature type="transmembrane region" description="Helical" evidence="1">
    <location>
        <begin position="62"/>
        <end position="85"/>
    </location>
</feature>
<sequence>MLWRAIQTLTTPVDAVLAKIPTHYLGQIPIPSSLRVTFYGVRGDGQVLLNWSFPNHTLSLQLFLLLRLKKCFFGIFGITAFLFYIRRDQNERLEREIWQVQY</sequence>
<accession>A0A2H0X970</accession>
<evidence type="ECO:0000256" key="1">
    <source>
        <dbReference type="SAM" id="Phobius"/>
    </source>
</evidence>
<dbReference type="Proteomes" id="UP000231414">
    <property type="component" value="Unassembled WGS sequence"/>
</dbReference>
<keyword evidence="1" id="KW-0812">Transmembrane</keyword>
<gene>
    <name evidence="2" type="ORF">COT52_02285</name>
</gene>
<keyword evidence="1" id="KW-0472">Membrane</keyword>
<evidence type="ECO:0000313" key="3">
    <source>
        <dbReference type="Proteomes" id="UP000231414"/>
    </source>
</evidence>
<reference evidence="3" key="1">
    <citation type="submission" date="2017-09" db="EMBL/GenBank/DDBJ databases">
        <title>Depth-based differentiation of microbial function through sediment-hosted aquifers and enrichment of novel symbionts in the deep terrestrial subsurface.</title>
        <authorList>
            <person name="Probst A.J."/>
            <person name="Ladd B."/>
            <person name="Jarett J.K."/>
            <person name="Geller-Mcgrath D.E."/>
            <person name="Sieber C.M.K."/>
            <person name="Emerson J.B."/>
            <person name="Anantharaman K."/>
            <person name="Thomas B.C."/>
            <person name="Malmstrom R."/>
            <person name="Stieglmeier M."/>
            <person name="Klingl A."/>
            <person name="Woyke T."/>
            <person name="Ryan C.M."/>
            <person name="Banfield J.F."/>
        </authorList>
    </citation>
    <scope>NUCLEOTIDE SEQUENCE [LARGE SCALE GENOMIC DNA]</scope>
</reference>
<comment type="caution">
    <text evidence="2">The sequence shown here is derived from an EMBL/GenBank/DDBJ whole genome shotgun (WGS) entry which is preliminary data.</text>
</comment>
<name>A0A2H0X970_UNCKA</name>
<keyword evidence="1" id="KW-1133">Transmembrane helix</keyword>
<dbReference type="AlphaFoldDB" id="A0A2H0X970"/>
<organism evidence="2 3">
    <name type="scientific">candidate division WWE3 bacterium CG08_land_8_20_14_0_20_43_13</name>
    <dbReference type="NCBI Taxonomy" id="1975087"/>
    <lineage>
        <taxon>Bacteria</taxon>
        <taxon>Katanobacteria</taxon>
    </lineage>
</organism>
<protein>
    <submittedName>
        <fullName evidence="2">Uncharacterized protein</fullName>
    </submittedName>
</protein>
<proteinExistence type="predicted"/>
<evidence type="ECO:0000313" key="2">
    <source>
        <dbReference type="EMBL" id="PIS20729.1"/>
    </source>
</evidence>
<dbReference type="EMBL" id="PEYW01000032">
    <property type="protein sequence ID" value="PIS20729.1"/>
    <property type="molecule type" value="Genomic_DNA"/>
</dbReference>